<dbReference type="RefSeq" id="WP_267926066.1">
    <property type="nucleotide sequence ID" value="NZ_AP024233.1"/>
</dbReference>
<protein>
    <submittedName>
        <fullName evidence="1">Uncharacterized protein</fullName>
    </submittedName>
</protein>
<sequence>MLNMDNFKYDFNWPFLYDNKCYDIFTSVDRDDFLEVTVMHHGKVISTLTKKITDKNDFVREAFQMAEEAIAVPIALAA</sequence>
<keyword evidence="2" id="KW-1185">Reference proteome</keyword>
<evidence type="ECO:0000313" key="2">
    <source>
        <dbReference type="Proteomes" id="UP001063350"/>
    </source>
</evidence>
<dbReference type="AlphaFoldDB" id="A0A915XJZ9"/>
<dbReference type="EMBL" id="AP024233">
    <property type="protein sequence ID" value="BCO09312.1"/>
    <property type="molecule type" value="Genomic_DNA"/>
</dbReference>
<organism evidence="1 2">
    <name type="scientific">Desulfolithobacter dissulfuricans</name>
    <dbReference type="NCBI Taxonomy" id="2795293"/>
    <lineage>
        <taxon>Bacteria</taxon>
        <taxon>Pseudomonadati</taxon>
        <taxon>Thermodesulfobacteriota</taxon>
        <taxon>Desulfobulbia</taxon>
        <taxon>Desulfobulbales</taxon>
        <taxon>Desulfobulbaceae</taxon>
        <taxon>Desulfolithobacter</taxon>
    </lineage>
</organism>
<gene>
    <name evidence="1" type="ORF">GF1_16880</name>
</gene>
<dbReference type="KEGG" id="ddu:GF1_16880"/>
<proteinExistence type="predicted"/>
<evidence type="ECO:0000313" key="1">
    <source>
        <dbReference type="EMBL" id="BCO09312.1"/>
    </source>
</evidence>
<name>A0A915XJZ9_9BACT</name>
<accession>A0A915XJZ9</accession>
<reference evidence="1" key="1">
    <citation type="submission" date="2020-12" db="EMBL/GenBank/DDBJ databases">
        <title>Desulfobium dissulfuricans gen. nov., sp. nov., a novel mesophilic, sulfate-reducing bacterium isolated from a deep-sea hydrothermal vent.</title>
        <authorList>
            <person name="Hashimoto Y."/>
            <person name="Tame A."/>
            <person name="Sawayama S."/>
            <person name="Miyazaki J."/>
            <person name="Takai K."/>
            <person name="Nakagawa S."/>
        </authorList>
    </citation>
    <scope>NUCLEOTIDE SEQUENCE</scope>
    <source>
        <strain evidence="1">GF1</strain>
    </source>
</reference>
<dbReference type="Proteomes" id="UP001063350">
    <property type="component" value="Chromosome"/>
</dbReference>